<comment type="subcellular location">
    <subcellularLocation>
        <location evidence="1">Membrane</location>
        <topology evidence="1">Single-pass membrane protein</topology>
    </subcellularLocation>
</comment>
<name>A0A8J3CQ24_9PROT</name>
<dbReference type="EMBL" id="BMZH01000005">
    <property type="protein sequence ID" value="GHA92638.1"/>
    <property type="molecule type" value="Genomic_DNA"/>
</dbReference>
<accession>A0A8J3CQ24</accession>
<evidence type="ECO:0000313" key="7">
    <source>
        <dbReference type="EMBL" id="GHA92638.1"/>
    </source>
</evidence>
<organism evidence="7 8">
    <name type="scientific">Algimonas arctica</name>
    <dbReference type="NCBI Taxonomy" id="1479486"/>
    <lineage>
        <taxon>Bacteria</taxon>
        <taxon>Pseudomonadati</taxon>
        <taxon>Pseudomonadota</taxon>
        <taxon>Alphaproteobacteria</taxon>
        <taxon>Maricaulales</taxon>
        <taxon>Robiginitomaculaceae</taxon>
        <taxon>Algimonas</taxon>
    </lineage>
</organism>
<dbReference type="Proteomes" id="UP000634004">
    <property type="component" value="Unassembled WGS sequence"/>
</dbReference>
<dbReference type="InterPro" id="IPR007452">
    <property type="entry name" value="TamB_C"/>
</dbReference>
<evidence type="ECO:0000256" key="2">
    <source>
        <dbReference type="ARBA" id="ARBA00022692"/>
    </source>
</evidence>
<dbReference type="GO" id="GO:0005886">
    <property type="term" value="C:plasma membrane"/>
    <property type="evidence" value="ECO:0007669"/>
    <property type="project" value="InterPro"/>
</dbReference>
<dbReference type="GO" id="GO:0009306">
    <property type="term" value="P:protein secretion"/>
    <property type="evidence" value="ECO:0007669"/>
    <property type="project" value="InterPro"/>
</dbReference>
<evidence type="ECO:0000256" key="3">
    <source>
        <dbReference type="ARBA" id="ARBA00022989"/>
    </source>
</evidence>
<reference evidence="7" key="1">
    <citation type="journal article" date="2014" name="Int. J. Syst. Evol. Microbiol.">
        <title>Complete genome sequence of Corynebacterium casei LMG S-19264T (=DSM 44701T), isolated from a smear-ripened cheese.</title>
        <authorList>
            <consortium name="US DOE Joint Genome Institute (JGI-PGF)"/>
            <person name="Walter F."/>
            <person name="Albersmeier A."/>
            <person name="Kalinowski J."/>
            <person name="Ruckert C."/>
        </authorList>
    </citation>
    <scope>NUCLEOTIDE SEQUENCE</scope>
    <source>
        <strain evidence="7">KCTC 32513</strain>
    </source>
</reference>
<keyword evidence="4 5" id="KW-0472">Membrane</keyword>
<reference evidence="7" key="2">
    <citation type="submission" date="2020-09" db="EMBL/GenBank/DDBJ databases">
        <authorList>
            <person name="Sun Q."/>
            <person name="Kim S."/>
        </authorList>
    </citation>
    <scope>NUCLEOTIDE SEQUENCE</scope>
    <source>
        <strain evidence="7">KCTC 32513</strain>
    </source>
</reference>
<proteinExistence type="predicted"/>
<evidence type="ECO:0000313" key="8">
    <source>
        <dbReference type="Proteomes" id="UP000634004"/>
    </source>
</evidence>
<dbReference type="PANTHER" id="PTHR36985">
    <property type="entry name" value="TRANSLOCATION AND ASSEMBLY MODULE SUBUNIT TAMB"/>
    <property type="match status" value="1"/>
</dbReference>
<feature type="domain" description="Translocation and assembly module TamB C-terminal" evidence="6">
    <location>
        <begin position="1017"/>
        <end position="1350"/>
    </location>
</feature>
<comment type="caution">
    <text evidence="7">The sequence shown here is derived from an EMBL/GenBank/DDBJ whole genome shotgun (WGS) entry which is preliminary data.</text>
</comment>
<evidence type="ECO:0000256" key="4">
    <source>
        <dbReference type="ARBA" id="ARBA00023136"/>
    </source>
</evidence>
<keyword evidence="8" id="KW-1185">Reference proteome</keyword>
<evidence type="ECO:0000256" key="5">
    <source>
        <dbReference type="SAM" id="Phobius"/>
    </source>
</evidence>
<keyword evidence="2 5" id="KW-0812">Transmembrane</keyword>
<evidence type="ECO:0000256" key="1">
    <source>
        <dbReference type="ARBA" id="ARBA00004167"/>
    </source>
</evidence>
<dbReference type="Pfam" id="PF04357">
    <property type="entry name" value="TamB"/>
    <property type="match status" value="1"/>
</dbReference>
<dbReference type="PANTHER" id="PTHR36985:SF1">
    <property type="entry name" value="TRANSLOCATION AND ASSEMBLY MODULE SUBUNIT TAMB"/>
    <property type="match status" value="1"/>
</dbReference>
<dbReference type="GO" id="GO:0097347">
    <property type="term" value="C:TAM protein secretion complex"/>
    <property type="evidence" value="ECO:0007669"/>
    <property type="project" value="TreeGrafter"/>
</dbReference>
<protein>
    <submittedName>
        <fullName evidence="7">Translocation/assembly module TamB</fullName>
    </submittedName>
</protein>
<sequence length="1351" mass="141914">MSDRVTNKWPKRIGLTLLGVFAGLIIAVLTLMLLLQSGPGRNFVESRIEGMEIVGQTVELEGLTGSVLGSFGIDRITLKGRDGPWLVARDVRVDWGPRALLSKTLNIDSVRVGELDVLQRPILVRGESGGDPAITNFVIKGIDLPDVSVAEILFGQAINLSASGNFLHDPDGGGAVISATSDKGDIVATNLIWSRLLVLSGDAHIEGAPGGLLAGLLRLEPGQRVTADVSTQSQQTTVSAKIDGIDFANLTIERGQSSASVVGSIEPSRLPPLERIAPYLGGTTHIDAVLPLDQGARASLTLRSPRLILEATGERRGDTIVLDRVMLNAADPLQPLELDGIAIGRIIAEGRGVIGEVYEFDGTIEGTTLHYQNYHVDRLTGPIILSFSDGVLGFDTALRGHASQSAMTSVSGAKLVAKGTVNLSGRTLALTQADINLPGLAVRGQGKIGYGASKTADFTGRYDMNTALFRDGPSATLTGRATVKQTAKGPVAELSGQAQNIANIPNAAEPLVVGGLTYTARVQFEQGRIVVPRFTAKTERLTASGTGRWQGGRLSSDIQYRVDQYEFGAVSADNVSGTANLSGPPRALAFETNLITSTLKSGALNVADAALSAVGTYSDGVIALSGILAGDSAQGRVQTQADIRLANGGWDVTALDGSLGTFKATGSLSGTGSDIASIHADLVLSGTSDLIPAESMAANVLISDSKVDIDATLNGVTAGPLQNGTVHILAQGPREAVTYQVDAEGTTIIENLERPLNARANGLVDLSDSAFASQTDFDVAISDLALAGTASVQRAETGWDAAINATGLGGAFTLVLDPTEAGTLSFKLERLSVPKLARLIGRPATEGTISGQGRFAIIADHIEGTARVSLDDLRSPISDSEPITVAINLSLANEQLALSLGATEGGLSGQARLAGAVDTFPRAPFLLYPPAVPLSGSADLRGEIGPIVEIFLPPRTNVAGQIETDIQFTVPSTRTGLQGHIALSDGVFEQGALGLELIDITVLAELSGQTITVPRVSARGRDGGTLEGSGRMGLGEGTGTVDIKAEKLRVMSRREGQAEVSGTLDISRTTALLRLGGMLRVTDADLNIARLPKPGLPTLEVDFGEQTAEEETRSFASTATEIDVRIVSDGRINVRGRGLNAAMNLDAAIRGPFDAPVVTGQMSIERGRFDFLSKRFEFRESVVTLRENILQSRLSLEAVRQTSELTAVVAITGTLERPEIKLTSEPNLPEDEVLSRILFGRSPTQLTAIETARLAAAIGQLSGGSGFDLFGTLENAIGLDTLEIGQNDTGQTQLTTGKYLSDNVYLEIRSAAEGSPGVAVEWQVRENISLEAETVPNESQRLTVQWKKDFD</sequence>
<evidence type="ECO:0000259" key="6">
    <source>
        <dbReference type="Pfam" id="PF04357"/>
    </source>
</evidence>
<feature type="transmembrane region" description="Helical" evidence="5">
    <location>
        <begin position="12"/>
        <end position="35"/>
    </location>
</feature>
<gene>
    <name evidence="7" type="ORF">GCM10009069_14570</name>
</gene>
<keyword evidence="3 5" id="KW-1133">Transmembrane helix</keyword>